<proteinExistence type="predicted"/>
<reference evidence="2" key="1">
    <citation type="submission" date="2017-09" db="EMBL/GenBank/DDBJ databases">
        <authorList>
            <person name="Varghese N."/>
            <person name="Submissions S."/>
        </authorList>
    </citation>
    <scope>NUCLEOTIDE SEQUENCE [LARGE SCALE GENOMIC DNA]</scope>
    <source>
        <strain evidence="2">CGMCC 1.12461</strain>
    </source>
</reference>
<evidence type="ECO:0000313" key="1">
    <source>
        <dbReference type="EMBL" id="SNY49520.1"/>
    </source>
</evidence>
<accession>A0A285INE4</accession>
<keyword evidence="2" id="KW-1185">Reference proteome</keyword>
<protein>
    <submittedName>
        <fullName evidence="1">Uncharacterized protein</fullName>
    </submittedName>
</protein>
<evidence type="ECO:0000313" key="2">
    <source>
        <dbReference type="Proteomes" id="UP000219353"/>
    </source>
</evidence>
<sequence length="245" mass="27513">MKKVVVFAIVFSVILISAYQFFNIAERHSDGPQDLEVRHMPNAELELQQTKVDATGESRQVTGSSVFISIDDIEKTVDSAAELAGQMGRGSSAQEENVSYELVSWSEDYKKELFLIVDENMPQHSADFMKLQINKNSSHINNNELKQDPAIDENWAYIMEQDIRSLINQHQLKAEFDILSVTCKQLSCEILGIEYTAQSWQKIYVSLLTALPNVVFPDVGGAAPTFSINEGARDLVFGRISFKKS</sequence>
<dbReference type="AlphaFoldDB" id="A0A285INE4"/>
<organism evidence="1 2">
    <name type="scientific">Arsukibacterium tuosuense</name>
    <dbReference type="NCBI Taxonomy" id="1323745"/>
    <lineage>
        <taxon>Bacteria</taxon>
        <taxon>Pseudomonadati</taxon>
        <taxon>Pseudomonadota</taxon>
        <taxon>Gammaproteobacteria</taxon>
        <taxon>Chromatiales</taxon>
        <taxon>Chromatiaceae</taxon>
        <taxon>Arsukibacterium</taxon>
    </lineage>
</organism>
<dbReference type="OrthoDB" id="6388821at2"/>
<dbReference type="EMBL" id="OBEB01000002">
    <property type="protein sequence ID" value="SNY49520.1"/>
    <property type="molecule type" value="Genomic_DNA"/>
</dbReference>
<gene>
    <name evidence="1" type="ORF">SAMN06297280_1446</name>
</gene>
<dbReference type="RefSeq" id="WP_141397730.1">
    <property type="nucleotide sequence ID" value="NZ_OBEB01000002.1"/>
</dbReference>
<name>A0A285INE4_9GAMM</name>
<dbReference type="Proteomes" id="UP000219353">
    <property type="component" value="Unassembled WGS sequence"/>
</dbReference>